<proteinExistence type="predicted"/>
<dbReference type="SUPFAM" id="SSF54211">
    <property type="entry name" value="Ribosomal protein S5 domain 2-like"/>
    <property type="match status" value="1"/>
</dbReference>
<comment type="caution">
    <text evidence="4">The sequence shown here is derived from an EMBL/GenBank/DDBJ whole genome shotgun (WGS) entry which is preliminary data.</text>
</comment>
<evidence type="ECO:0000313" key="5">
    <source>
        <dbReference type="Proteomes" id="UP000319700"/>
    </source>
</evidence>
<feature type="domain" description="Translation elongation factor EFG/EF2" evidence="3">
    <location>
        <begin position="7"/>
        <end position="98"/>
    </location>
</feature>
<sequence>MLFYRGDYKKQTSGSCKYAEVKIIIENKNPDSGDQIFSWEVSNDKIPIEFMDVIMTTIKGIIKDYKKSLKFRIVGGSFHPVDSSAWSYEIATFRAIENLVNFSTS</sequence>
<organism evidence="4 5">
    <name type="scientific">Flavobacterium pectinovorum</name>
    <dbReference type="NCBI Taxonomy" id="29533"/>
    <lineage>
        <taxon>Bacteria</taxon>
        <taxon>Pseudomonadati</taxon>
        <taxon>Bacteroidota</taxon>
        <taxon>Flavobacteriia</taxon>
        <taxon>Flavobacteriales</taxon>
        <taxon>Flavobacteriaceae</taxon>
        <taxon>Flavobacterium</taxon>
    </lineage>
</organism>
<keyword evidence="5" id="KW-1185">Reference proteome</keyword>
<dbReference type="GO" id="GO:0005525">
    <property type="term" value="F:GTP binding"/>
    <property type="evidence" value="ECO:0007669"/>
    <property type="project" value="UniProtKB-KW"/>
</dbReference>
<evidence type="ECO:0000313" key="4">
    <source>
        <dbReference type="EMBL" id="TPG32092.1"/>
    </source>
</evidence>
<accession>A0A502E5K7</accession>
<gene>
    <name evidence="4" type="ORF">EAH81_26020</name>
</gene>
<protein>
    <recommendedName>
        <fullName evidence="3">Translation elongation factor EFG/EF2 domain-containing protein</fullName>
    </recommendedName>
</protein>
<name>A0A502E5K7_9FLAO</name>
<dbReference type="OrthoDB" id="1376231at2"/>
<dbReference type="Gene3D" id="3.30.230.10">
    <property type="match status" value="1"/>
</dbReference>
<dbReference type="EMBL" id="RCZH01000026">
    <property type="protein sequence ID" value="TPG32092.1"/>
    <property type="molecule type" value="Genomic_DNA"/>
</dbReference>
<keyword evidence="1" id="KW-0547">Nucleotide-binding</keyword>
<dbReference type="Proteomes" id="UP000319700">
    <property type="component" value="Unassembled WGS sequence"/>
</dbReference>
<dbReference type="Pfam" id="PF03764">
    <property type="entry name" value="EFG_IV"/>
    <property type="match status" value="1"/>
</dbReference>
<evidence type="ECO:0000256" key="2">
    <source>
        <dbReference type="ARBA" id="ARBA00023134"/>
    </source>
</evidence>
<dbReference type="RefSeq" id="WP_140511825.1">
    <property type="nucleotide sequence ID" value="NZ_RCZH01000026.1"/>
</dbReference>
<dbReference type="InterPro" id="IPR005517">
    <property type="entry name" value="Transl_elong_EFG/EF2_IV"/>
</dbReference>
<dbReference type="InterPro" id="IPR020568">
    <property type="entry name" value="Ribosomal_Su5_D2-typ_SF"/>
</dbReference>
<evidence type="ECO:0000256" key="1">
    <source>
        <dbReference type="ARBA" id="ARBA00022741"/>
    </source>
</evidence>
<dbReference type="AlphaFoldDB" id="A0A502E5K7"/>
<keyword evidence="2" id="KW-0342">GTP-binding</keyword>
<evidence type="ECO:0000259" key="3">
    <source>
        <dbReference type="Pfam" id="PF03764"/>
    </source>
</evidence>
<dbReference type="InterPro" id="IPR014721">
    <property type="entry name" value="Ribsml_uS5_D2-typ_fold_subgr"/>
</dbReference>
<reference evidence="4 5" key="1">
    <citation type="journal article" date="2019" name="Environ. Microbiol.">
        <title>Species interactions and distinct microbial communities in high Arctic permafrost affected cryosols are associated with the CH4 and CO2 gas fluxes.</title>
        <authorList>
            <person name="Altshuler I."/>
            <person name="Hamel J."/>
            <person name="Turney S."/>
            <person name="Magnuson E."/>
            <person name="Levesque R."/>
            <person name="Greer C."/>
            <person name="Whyte L.G."/>
        </authorList>
    </citation>
    <scope>NUCLEOTIDE SEQUENCE [LARGE SCALE GENOMIC DNA]</scope>
    <source>
        <strain evidence="4 5">42</strain>
    </source>
</reference>